<evidence type="ECO:0000313" key="2">
    <source>
        <dbReference type="Proteomes" id="UP000279384"/>
    </source>
</evidence>
<dbReference type="PANTHER" id="PTHR48100">
    <property type="entry name" value="BROAD-SPECIFICITY PHOSPHATASE YOR283W-RELATED"/>
    <property type="match status" value="1"/>
</dbReference>
<dbReference type="CDD" id="cd07067">
    <property type="entry name" value="HP_PGM_like"/>
    <property type="match status" value="1"/>
</dbReference>
<gene>
    <name evidence="1" type="ORF">C8E02_3166</name>
</gene>
<dbReference type="SMART" id="SM00855">
    <property type="entry name" value="PGAM"/>
    <property type="match status" value="1"/>
</dbReference>
<proteinExistence type="predicted"/>
<dbReference type="SUPFAM" id="SSF53254">
    <property type="entry name" value="Phosphoglycerate mutase-like"/>
    <property type="match status" value="1"/>
</dbReference>
<dbReference type="GO" id="GO:0005737">
    <property type="term" value="C:cytoplasm"/>
    <property type="evidence" value="ECO:0007669"/>
    <property type="project" value="TreeGrafter"/>
</dbReference>
<dbReference type="GO" id="GO:0016791">
    <property type="term" value="F:phosphatase activity"/>
    <property type="evidence" value="ECO:0007669"/>
    <property type="project" value="TreeGrafter"/>
</dbReference>
<comment type="caution">
    <text evidence="1">The sequence shown here is derived from an EMBL/GenBank/DDBJ whole genome shotgun (WGS) entry which is preliminary data.</text>
</comment>
<dbReference type="PANTHER" id="PTHR48100:SF1">
    <property type="entry name" value="HISTIDINE PHOSPHATASE FAMILY PROTEIN-RELATED"/>
    <property type="match status" value="1"/>
</dbReference>
<evidence type="ECO:0000313" key="1">
    <source>
        <dbReference type="EMBL" id="RKQ53234.1"/>
    </source>
</evidence>
<dbReference type="Gene3D" id="3.40.50.1240">
    <property type="entry name" value="Phosphoglycerate mutase-like"/>
    <property type="match status" value="1"/>
</dbReference>
<accession>A0A495AZA4</accession>
<dbReference type="Pfam" id="PF00300">
    <property type="entry name" value="His_Phos_1"/>
    <property type="match status" value="1"/>
</dbReference>
<organism evidence="1 2">
    <name type="scientific">Vogesella indigofera</name>
    <name type="common">Pseudomonas indigofera</name>
    <dbReference type="NCBI Taxonomy" id="45465"/>
    <lineage>
        <taxon>Bacteria</taxon>
        <taxon>Pseudomonadati</taxon>
        <taxon>Pseudomonadota</taxon>
        <taxon>Betaproteobacteria</taxon>
        <taxon>Neisseriales</taxon>
        <taxon>Chromobacteriaceae</taxon>
        <taxon>Vogesella</taxon>
    </lineage>
</organism>
<dbReference type="AlphaFoldDB" id="A0A495AZA4"/>
<protein>
    <submittedName>
        <fullName evidence="1">Alpha-ribazole phosphatase/probable phosphoglycerate mutase</fullName>
    </submittedName>
</protein>
<sequence>MNPYTLTLLRHGDIDHQGRLIGHTDLPLTERGAADMAASWQRIVRHAPVTSMATSPLLRCREFAVQQALACGVPLQVAPLLAECHFGAWENRPLADIAATTPDWQTLLARGLLTPEGGESFDAFRTRVLTGFADWMQQARGSHRVLVSHGGVINVLLAELLGTDFNVARLMAVQRGGFAQLSMLEGHPAYLTRLEAPDHGGN</sequence>
<dbReference type="InterPro" id="IPR013078">
    <property type="entry name" value="His_Pase_superF_clade-1"/>
</dbReference>
<name>A0A495AZA4_VOGIN</name>
<reference evidence="1 2" key="1">
    <citation type="submission" date="2018-10" db="EMBL/GenBank/DDBJ databases">
        <title>Genomic Encyclopedia of Type Strains, Phase IV (KMG-IV): sequencing the most valuable type-strain genomes for metagenomic binning, comparative biology and taxonomic classification.</title>
        <authorList>
            <person name="Goeker M."/>
        </authorList>
    </citation>
    <scope>NUCLEOTIDE SEQUENCE [LARGE SCALE GENOMIC DNA]</scope>
    <source>
        <strain evidence="1 2">DSM 3303</strain>
    </source>
</reference>
<dbReference type="RefSeq" id="WP_120812263.1">
    <property type="nucleotide sequence ID" value="NZ_RBID01000019.1"/>
</dbReference>
<dbReference type="Proteomes" id="UP000279384">
    <property type="component" value="Unassembled WGS sequence"/>
</dbReference>
<dbReference type="EMBL" id="RBID01000019">
    <property type="protein sequence ID" value="RKQ53234.1"/>
    <property type="molecule type" value="Genomic_DNA"/>
</dbReference>
<dbReference type="InterPro" id="IPR029033">
    <property type="entry name" value="His_PPase_superfam"/>
</dbReference>
<dbReference type="InterPro" id="IPR050275">
    <property type="entry name" value="PGM_Phosphatase"/>
</dbReference>